<evidence type="ECO:0000259" key="9">
    <source>
        <dbReference type="Pfam" id="PF01225"/>
    </source>
</evidence>
<comment type="caution">
    <text evidence="7">Lacks conserved residue(s) required for the propagation of feature annotation.</text>
</comment>
<name>A0A1G7J632_9DEIN</name>
<dbReference type="InterPro" id="IPR036565">
    <property type="entry name" value="Mur-like_cat_sf"/>
</dbReference>
<dbReference type="GO" id="GO:0071555">
    <property type="term" value="P:cell wall organization"/>
    <property type="evidence" value="ECO:0007669"/>
    <property type="project" value="UniProtKB-KW"/>
</dbReference>
<evidence type="ECO:0000256" key="4">
    <source>
        <dbReference type="ARBA" id="ARBA00022984"/>
    </source>
</evidence>
<dbReference type="SUPFAM" id="SSF53623">
    <property type="entry name" value="MurD-like peptide ligases, catalytic domain"/>
    <property type="match status" value="1"/>
</dbReference>
<dbReference type="GO" id="GO:0005737">
    <property type="term" value="C:cytoplasm"/>
    <property type="evidence" value="ECO:0007669"/>
    <property type="project" value="UniProtKB-SubCell"/>
</dbReference>
<dbReference type="GO" id="GO:0016881">
    <property type="term" value="F:acid-amino acid ligase activity"/>
    <property type="evidence" value="ECO:0007669"/>
    <property type="project" value="UniProtKB-UniRule"/>
</dbReference>
<proteinExistence type="inferred from homology"/>
<feature type="domain" description="Mur ligase central" evidence="11">
    <location>
        <begin position="108"/>
        <end position="299"/>
    </location>
</feature>
<dbReference type="EC" id="6.3.2.-" evidence="7"/>
<dbReference type="Pfam" id="PF01225">
    <property type="entry name" value="Mur_ligase"/>
    <property type="match status" value="1"/>
</dbReference>
<dbReference type="OrthoDB" id="9800958at2"/>
<keyword evidence="3 7" id="KW-0133">Cell shape</keyword>
<feature type="binding site" evidence="7">
    <location>
        <begin position="150"/>
        <end position="151"/>
    </location>
    <ligand>
        <name>UDP-N-acetyl-alpha-D-muramoyl-L-alanyl-D-glutamate</name>
        <dbReference type="ChEBI" id="CHEBI:83900"/>
    </ligand>
</feature>
<dbReference type="InterPro" id="IPR000713">
    <property type="entry name" value="Mur_ligase_N"/>
</dbReference>
<keyword evidence="5 7" id="KW-0131">Cell cycle</keyword>
<dbReference type="RefSeq" id="WP_093008242.1">
    <property type="nucleotide sequence ID" value="NZ_FNBC01000031.1"/>
</dbReference>
<evidence type="ECO:0000256" key="2">
    <source>
        <dbReference type="ARBA" id="ARBA00022618"/>
    </source>
</evidence>
<keyword evidence="4 7" id="KW-0573">Peptidoglycan synthesis</keyword>
<reference evidence="13" key="1">
    <citation type="submission" date="2016-10" db="EMBL/GenBank/DDBJ databases">
        <authorList>
            <person name="Varghese N."/>
            <person name="Submissions S."/>
        </authorList>
    </citation>
    <scope>NUCLEOTIDE SEQUENCE [LARGE SCALE GENOMIC DNA]</scope>
    <source>
        <strain evidence="13">CGMCC 1.6992</strain>
    </source>
</reference>
<sequence>MTLDALFAPYGLEAPPIPVRGLTLDSREVEAGYVFVAVPGVPLPHRKPLDGHDFIPEALRRGAIAVVGEKALSLPVPYLRVEDGRQALAELARRFYGEPDRALALFGVTGSKGKTTTSFLLHHLLGEAALLSTAGLAFGKERRPPLGHFTTPEAPRVYAFLREAADRGLKEAVLEVSSHALALKRVEGIAYRVGVFVSFYPDDHLDLHGTPEAYFRAKALLVERSELAVLSTRLPHLEALRQRPHLLFGPGGEVWAEELREGEEGLAFTLHTPWGRGEAFLPLLGAYNVENALAALAAALAFGRPLDELLAALATFPGVPGRMEVVQKEPFRVVIDFAHTGKSLEAALKTLRRTTRGRLLLVVGAAGERDPRRREDIGQVAARLADKTFFTEEDHRTEPLEAILEALAEAARREGGVFERVPDREEAILRAILEARPGDTVLLAGKGHEATLERGTLALPWNEREAALKALRLRAQAQGSGPREGGV</sequence>
<evidence type="ECO:0000259" key="10">
    <source>
        <dbReference type="Pfam" id="PF02875"/>
    </source>
</evidence>
<keyword evidence="13" id="KW-1185">Reference proteome</keyword>
<dbReference type="SUPFAM" id="SSF53244">
    <property type="entry name" value="MurD-like peptide ligases, peptide-binding domain"/>
    <property type="match status" value="1"/>
</dbReference>
<evidence type="ECO:0000256" key="1">
    <source>
        <dbReference type="ARBA" id="ARBA00005898"/>
    </source>
</evidence>
<evidence type="ECO:0000259" key="11">
    <source>
        <dbReference type="Pfam" id="PF08245"/>
    </source>
</evidence>
<organism evidence="12 13">
    <name type="scientific">Thermus arciformis</name>
    <dbReference type="NCBI Taxonomy" id="482827"/>
    <lineage>
        <taxon>Bacteria</taxon>
        <taxon>Thermotogati</taxon>
        <taxon>Deinococcota</taxon>
        <taxon>Deinococci</taxon>
        <taxon>Thermales</taxon>
        <taxon>Thermaceae</taxon>
        <taxon>Thermus</taxon>
    </lineage>
</organism>
<keyword evidence="7" id="KW-0067">ATP-binding</keyword>
<keyword evidence="7" id="KW-0547">Nucleotide-binding</keyword>
<comment type="similarity">
    <text evidence="1 7">Belongs to the MurCDEF family. MurE subfamily.</text>
</comment>
<comment type="subcellular location">
    <subcellularLocation>
        <location evidence="7 8">Cytoplasm</location>
    </subcellularLocation>
</comment>
<dbReference type="STRING" id="482827.SAMN04488243_13114"/>
<accession>A0A1G7J632</accession>
<gene>
    <name evidence="7" type="primary">murE</name>
    <name evidence="12" type="ORF">SAMN04488243_13114</name>
</gene>
<dbReference type="GO" id="GO:0051301">
    <property type="term" value="P:cell division"/>
    <property type="evidence" value="ECO:0007669"/>
    <property type="project" value="UniProtKB-KW"/>
</dbReference>
<evidence type="ECO:0000313" key="13">
    <source>
        <dbReference type="Proteomes" id="UP000199446"/>
    </source>
</evidence>
<feature type="binding site" evidence="7">
    <location>
        <position position="185"/>
    </location>
    <ligand>
        <name>UDP-N-acetyl-alpha-D-muramoyl-L-alanyl-D-glutamate</name>
        <dbReference type="ChEBI" id="CHEBI:83900"/>
    </ligand>
</feature>
<dbReference type="PANTHER" id="PTHR23135:SF4">
    <property type="entry name" value="UDP-N-ACETYLMURAMOYL-L-ALANYL-D-GLUTAMATE--2,6-DIAMINOPIMELATE LIGASE MURE HOMOLOG, CHLOROPLASTIC"/>
    <property type="match status" value="1"/>
</dbReference>
<dbReference type="InterPro" id="IPR036615">
    <property type="entry name" value="Mur_ligase_C_dom_sf"/>
</dbReference>
<feature type="domain" description="Mur ligase C-terminal" evidence="10">
    <location>
        <begin position="321"/>
        <end position="447"/>
    </location>
</feature>
<dbReference type="InterPro" id="IPR035911">
    <property type="entry name" value="MurE/MurF_N"/>
</dbReference>
<dbReference type="SUPFAM" id="SSF63418">
    <property type="entry name" value="MurE/MurF N-terminal domain"/>
    <property type="match status" value="1"/>
</dbReference>
<evidence type="ECO:0000256" key="7">
    <source>
        <dbReference type="HAMAP-Rule" id="MF_00208"/>
    </source>
</evidence>
<evidence type="ECO:0000313" key="12">
    <source>
        <dbReference type="EMBL" id="SDF19959.1"/>
    </source>
</evidence>
<keyword evidence="7" id="KW-0460">Magnesium</keyword>
<dbReference type="Proteomes" id="UP000199446">
    <property type="component" value="Unassembled WGS sequence"/>
</dbReference>
<evidence type="ECO:0000256" key="6">
    <source>
        <dbReference type="ARBA" id="ARBA00023316"/>
    </source>
</evidence>
<dbReference type="Pfam" id="PF08245">
    <property type="entry name" value="Mur_ligase_M"/>
    <property type="match status" value="1"/>
</dbReference>
<evidence type="ECO:0000256" key="8">
    <source>
        <dbReference type="RuleBase" id="RU004135"/>
    </source>
</evidence>
<dbReference type="Pfam" id="PF02875">
    <property type="entry name" value="Mur_ligase_C"/>
    <property type="match status" value="1"/>
</dbReference>
<comment type="pathway">
    <text evidence="7 8">Cell wall biogenesis; peptidoglycan biosynthesis.</text>
</comment>
<dbReference type="GO" id="GO:0005524">
    <property type="term" value="F:ATP binding"/>
    <property type="evidence" value="ECO:0007669"/>
    <property type="project" value="UniProtKB-UniRule"/>
</dbReference>
<comment type="PTM">
    <text evidence="7">Carboxylation is probably crucial for Mg(2+) binding and, consequently, for the gamma-phosphate positioning of ATP.</text>
</comment>
<feature type="binding site" evidence="7">
    <location>
        <position position="26"/>
    </location>
    <ligand>
        <name>UDP-N-acetyl-alpha-D-muramoyl-L-alanyl-D-glutamate</name>
        <dbReference type="ChEBI" id="CHEBI:83900"/>
    </ligand>
</feature>
<dbReference type="AlphaFoldDB" id="A0A1G7J632"/>
<dbReference type="HAMAP" id="MF_00208">
    <property type="entry name" value="MurE"/>
    <property type="match status" value="1"/>
</dbReference>
<keyword evidence="6 7" id="KW-0961">Cell wall biogenesis/degradation</keyword>
<comment type="cofactor">
    <cofactor evidence="7">
        <name>Mg(2+)</name>
        <dbReference type="ChEBI" id="CHEBI:18420"/>
    </cofactor>
</comment>
<dbReference type="UniPathway" id="UPA00219"/>
<dbReference type="GO" id="GO:0009252">
    <property type="term" value="P:peptidoglycan biosynthetic process"/>
    <property type="evidence" value="ECO:0007669"/>
    <property type="project" value="UniProtKB-UniRule"/>
</dbReference>
<dbReference type="GO" id="GO:0008360">
    <property type="term" value="P:regulation of cell shape"/>
    <property type="evidence" value="ECO:0007669"/>
    <property type="project" value="UniProtKB-KW"/>
</dbReference>
<feature type="modified residue" description="N6-carboxylysine" evidence="7">
    <location>
        <position position="218"/>
    </location>
</feature>
<keyword evidence="2 7" id="KW-0132">Cell division</keyword>
<dbReference type="InterPro" id="IPR004101">
    <property type="entry name" value="Mur_ligase_C"/>
</dbReference>
<evidence type="ECO:0000256" key="3">
    <source>
        <dbReference type="ARBA" id="ARBA00022960"/>
    </source>
</evidence>
<dbReference type="GO" id="GO:0000287">
    <property type="term" value="F:magnesium ion binding"/>
    <property type="evidence" value="ECO:0007669"/>
    <property type="project" value="UniProtKB-UniRule"/>
</dbReference>
<dbReference type="Gene3D" id="3.40.1190.10">
    <property type="entry name" value="Mur-like, catalytic domain"/>
    <property type="match status" value="1"/>
</dbReference>
<protein>
    <recommendedName>
        <fullName evidence="7">UDP-N-acetylmuramyl-tripeptide synthetase</fullName>
        <ecNumber evidence="7">6.3.2.-</ecNumber>
    </recommendedName>
    <alternativeName>
        <fullName evidence="7">UDP-MurNAc-tripeptide synthetase</fullName>
    </alternativeName>
</protein>
<evidence type="ECO:0000256" key="5">
    <source>
        <dbReference type="ARBA" id="ARBA00023306"/>
    </source>
</evidence>
<feature type="domain" description="Mur ligase N-terminal catalytic" evidence="9">
    <location>
        <begin position="19"/>
        <end position="96"/>
    </location>
</feature>
<keyword evidence="7 12" id="KW-0436">Ligase</keyword>
<dbReference type="InterPro" id="IPR013221">
    <property type="entry name" value="Mur_ligase_cen"/>
</dbReference>
<keyword evidence="7" id="KW-0963">Cytoplasm</keyword>
<comment type="function">
    <text evidence="7">Catalyzes the addition of an amino acid to the nucleotide precursor UDP-N-acetylmuramoyl-L-alanyl-D-glutamate (UMAG) in the biosynthesis of bacterial cell-wall peptidoglycan.</text>
</comment>
<dbReference type="PANTHER" id="PTHR23135">
    <property type="entry name" value="MUR LIGASE FAMILY MEMBER"/>
    <property type="match status" value="1"/>
</dbReference>
<dbReference type="Gene3D" id="3.90.190.20">
    <property type="entry name" value="Mur ligase, C-terminal domain"/>
    <property type="match status" value="1"/>
</dbReference>
<dbReference type="NCBIfam" id="TIGR01085">
    <property type="entry name" value="murE"/>
    <property type="match status" value="1"/>
</dbReference>
<feature type="binding site" evidence="7">
    <location>
        <position position="177"/>
    </location>
    <ligand>
        <name>UDP-N-acetyl-alpha-D-muramoyl-L-alanyl-D-glutamate</name>
        <dbReference type="ChEBI" id="CHEBI:83900"/>
    </ligand>
</feature>
<dbReference type="EMBL" id="FNBC01000031">
    <property type="protein sequence ID" value="SDF19959.1"/>
    <property type="molecule type" value="Genomic_DNA"/>
</dbReference>
<dbReference type="InterPro" id="IPR005761">
    <property type="entry name" value="UDP-N-AcMur-Glu-dNH2Pim_ligase"/>
</dbReference>
<dbReference type="Gene3D" id="3.40.1390.10">
    <property type="entry name" value="MurE/MurF, N-terminal domain"/>
    <property type="match status" value="1"/>
</dbReference>
<feature type="binding site" evidence="7">
    <location>
        <position position="24"/>
    </location>
    <ligand>
        <name>UDP-N-acetyl-alpha-D-muramoyl-L-alanyl-D-glutamate</name>
        <dbReference type="ChEBI" id="CHEBI:83900"/>
    </ligand>
</feature>